<sequence length="1027" mass="115740">MATVEELQALVQNLQTQLNALTIRQQQQENLPHPAAYTHILPPPNYEPELSAWCSPAKPKDKTFAALFALLKEHYCQDKNPMLARIQLSSTKQASDELVPDFIRRMTTLAMACKYSEEISIIQKIIKGFRSNELRLHLLRVENQKTTLTEFKKVVEAFLTYQTTVQESQPTTLTLHQAQACPPCPSCGKPHLRATCRFLKEECHKCHKVGHIASVCRSRPQQPNNRGRYNSRNRGDRRRSRNPAQRTHQIEEDEPPEPSYVPDTLNTLQLDAANPLTKEGSYTAPVDVSNGTRSLHVITEEPPLSPIATHHTFKCQQQFAWKCYDVMSSLNSSMLGTSLRNPSATLTACFRAFFTELRGRNVESGLKQASQLRGLPASGTGRGSINTCYIPSSATSAFQKNPTLNFSETDPQNGQTQPPFASPVSSDGDCESANDTFNGLEGAFARVNLGNDPETETFEDDIGDDTFINNTINTTTGTNETDTTIANLTDPKTKEIDTEAPENSTTISTETNILNPPKDTIETETVLSPINPEAVTSPTKALEKPKKQKNVHSRAITLHTVMRSSALKTFNRIYDVWVKKNDAKYDKLTDELAEEFKCHGTAITFRNLSLDRKHTSGEELDDFLKNLSKLATQAYGNVDGFNDTLCEKLVVTQFIDGLQEDMKSHMLRANPTTILETMATAMRERNIQKEVKKKEKSTTDAIVAALQQLSVSNQSQPMTNDNDDGNNEVSQQQPAWSNNNINNNDSNGNNGYYDQQQRPGRYDNDFQNQQRRDFNRHRNFDCQPDFPRRQEFDNNYQYDNFESVNNTRNFANNNRYNNGSDNRNFCGNSNQRDEGCILIAVSINAIEFLLRNIRIPILSPLRRSVLHNGTRSTRLRTNSSTGFDRTPHGADLFSSPRTSANKSIQVLVQGARSMHRLLVILPHGRARRKMNHRASRNTHVPKRSRYGHGGWTTTDADDSRPLSPGKQHHDGPRILRQTMREEQTPSHRSRRSGPDNRPASSFQPDGDTPLQRQTQRMPKSECDPRLG</sequence>
<feature type="compositionally biased region" description="Basic and acidic residues" evidence="2">
    <location>
        <begin position="967"/>
        <end position="985"/>
    </location>
</feature>
<dbReference type="InterPro" id="IPR001878">
    <property type="entry name" value="Znf_CCHC"/>
</dbReference>
<feature type="compositionally biased region" description="Polar residues" evidence="2">
    <location>
        <begin position="708"/>
        <end position="720"/>
    </location>
</feature>
<dbReference type="WBParaSite" id="Pan_g15512.t1">
    <property type="protein sequence ID" value="Pan_g15512.t1"/>
    <property type="gene ID" value="Pan_g15512"/>
</dbReference>
<keyword evidence="4" id="KW-1185">Reference proteome</keyword>
<organism evidence="4 5">
    <name type="scientific">Panagrellus redivivus</name>
    <name type="common">Microworm</name>
    <dbReference type="NCBI Taxonomy" id="6233"/>
    <lineage>
        <taxon>Eukaryota</taxon>
        <taxon>Metazoa</taxon>
        <taxon>Ecdysozoa</taxon>
        <taxon>Nematoda</taxon>
        <taxon>Chromadorea</taxon>
        <taxon>Rhabditida</taxon>
        <taxon>Tylenchina</taxon>
        <taxon>Panagrolaimomorpha</taxon>
        <taxon>Panagrolaimoidea</taxon>
        <taxon>Panagrolaimidae</taxon>
        <taxon>Panagrellus</taxon>
    </lineage>
</organism>
<evidence type="ECO:0000259" key="3">
    <source>
        <dbReference type="SMART" id="SM00343"/>
    </source>
</evidence>
<feature type="compositionally biased region" description="Basic residues" evidence="2">
    <location>
        <begin position="924"/>
        <end position="946"/>
    </location>
</feature>
<evidence type="ECO:0000256" key="1">
    <source>
        <dbReference type="SAM" id="Coils"/>
    </source>
</evidence>
<feature type="region of interest" description="Disordered" evidence="2">
    <location>
        <begin position="876"/>
        <end position="897"/>
    </location>
</feature>
<dbReference type="GO" id="GO:0008270">
    <property type="term" value="F:zinc ion binding"/>
    <property type="evidence" value="ECO:0007669"/>
    <property type="project" value="InterPro"/>
</dbReference>
<proteinExistence type="predicted"/>
<evidence type="ECO:0000313" key="5">
    <source>
        <dbReference type="WBParaSite" id="Pan_g15512.t1"/>
    </source>
</evidence>
<dbReference type="Proteomes" id="UP000492821">
    <property type="component" value="Unassembled WGS sequence"/>
</dbReference>
<feature type="compositionally biased region" description="Basic residues" evidence="2">
    <location>
        <begin position="229"/>
        <end position="241"/>
    </location>
</feature>
<feature type="domain" description="CCHC-type" evidence="3">
    <location>
        <begin position="183"/>
        <end position="198"/>
    </location>
</feature>
<evidence type="ECO:0000313" key="4">
    <source>
        <dbReference type="Proteomes" id="UP000492821"/>
    </source>
</evidence>
<dbReference type="AlphaFoldDB" id="A0A7E4V1P9"/>
<accession>A0A7E4V1P9</accession>
<keyword evidence="1" id="KW-0175">Coiled coil</keyword>
<feature type="compositionally biased region" description="Polar residues" evidence="2">
    <location>
        <begin position="727"/>
        <end position="736"/>
    </location>
</feature>
<feature type="compositionally biased region" description="Basic and acidic residues" evidence="2">
    <location>
        <begin position="1018"/>
        <end position="1027"/>
    </location>
</feature>
<feature type="domain" description="CCHC-type" evidence="3">
    <location>
        <begin position="202"/>
        <end position="218"/>
    </location>
</feature>
<reference evidence="5" key="2">
    <citation type="submission" date="2020-10" db="UniProtKB">
        <authorList>
            <consortium name="WormBaseParasite"/>
        </authorList>
    </citation>
    <scope>IDENTIFICATION</scope>
</reference>
<dbReference type="SMART" id="SM00343">
    <property type="entry name" value="ZnF_C2HC"/>
    <property type="match status" value="2"/>
</dbReference>
<feature type="region of interest" description="Disordered" evidence="2">
    <location>
        <begin position="922"/>
        <end position="1027"/>
    </location>
</feature>
<feature type="region of interest" description="Disordered" evidence="2">
    <location>
        <begin position="401"/>
        <end position="433"/>
    </location>
</feature>
<protein>
    <submittedName>
        <fullName evidence="5">CCHC-type domain-containing protein</fullName>
    </submittedName>
</protein>
<feature type="region of interest" description="Disordered" evidence="2">
    <location>
        <begin position="708"/>
        <end position="766"/>
    </location>
</feature>
<reference evidence="4" key="1">
    <citation type="journal article" date="2013" name="Genetics">
        <title>The draft genome and transcriptome of Panagrellus redivivus are shaped by the harsh demands of a free-living lifestyle.</title>
        <authorList>
            <person name="Srinivasan J."/>
            <person name="Dillman A.R."/>
            <person name="Macchietto M.G."/>
            <person name="Heikkinen L."/>
            <person name="Lakso M."/>
            <person name="Fracchia K.M."/>
            <person name="Antoshechkin I."/>
            <person name="Mortazavi A."/>
            <person name="Wong G."/>
            <person name="Sternberg P.W."/>
        </authorList>
    </citation>
    <scope>NUCLEOTIDE SEQUENCE [LARGE SCALE GENOMIC DNA]</scope>
    <source>
        <strain evidence="4">MT8872</strain>
    </source>
</reference>
<feature type="compositionally biased region" description="Polar residues" evidence="2">
    <location>
        <begin position="401"/>
        <end position="425"/>
    </location>
</feature>
<feature type="compositionally biased region" description="Low complexity" evidence="2">
    <location>
        <begin position="737"/>
        <end position="754"/>
    </location>
</feature>
<dbReference type="GO" id="GO:0003676">
    <property type="term" value="F:nucleic acid binding"/>
    <property type="evidence" value="ECO:0007669"/>
    <property type="project" value="InterPro"/>
</dbReference>
<name>A0A7E4V1P9_PANRE</name>
<feature type="coiled-coil region" evidence="1">
    <location>
        <begin position="4"/>
        <end position="31"/>
    </location>
</feature>
<evidence type="ECO:0000256" key="2">
    <source>
        <dbReference type="SAM" id="MobiDB-lite"/>
    </source>
</evidence>
<feature type="region of interest" description="Disordered" evidence="2">
    <location>
        <begin position="217"/>
        <end position="263"/>
    </location>
</feature>
<dbReference type="PANTHER" id="PTHR33198">
    <property type="entry name" value="ANK_REP_REGION DOMAIN-CONTAINING PROTEIN-RELATED"/>
    <property type="match status" value="1"/>
</dbReference>